<feature type="region of interest" description="Disordered" evidence="4">
    <location>
        <begin position="1"/>
        <end position="89"/>
    </location>
</feature>
<feature type="domain" description="HTH hxlR-type" evidence="5">
    <location>
        <begin position="90"/>
        <end position="188"/>
    </location>
</feature>
<dbReference type="PANTHER" id="PTHR33204">
    <property type="entry name" value="TRANSCRIPTIONAL REGULATOR, MARR FAMILY"/>
    <property type="match status" value="1"/>
</dbReference>
<reference evidence="6" key="2">
    <citation type="submission" date="2023-01" db="EMBL/GenBank/DDBJ databases">
        <authorList>
            <person name="Sun Q."/>
            <person name="Evtushenko L."/>
        </authorList>
    </citation>
    <scope>NUCLEOTIDE SEQUENCE</scope>
    <source>
        <strain evidence="6">VKM Ac-1069</strain>
    </source>
</reference>
<keyword evidence="2" id="KW-0238">DNA-binding</keyword>
<proteinExistence type="predicted"/>
<evidence type="ECO:0000256" key="1">
    <source>
        <dbReference type="ARBA" id="ARBA00023015"/>
    </source>
</evidence>
<evidence type="ECO:0000259" key="5">
    <source>
        <dbReference type="PROSITE" id="PS51118"/>
    </source>
</evidence>
<dbReference type="AlphaFoldDB" id="A0A9W6L0K5"/>
<feature type="domain" description="HTH hxlR-type" evidence="5">
    <location>
        <begin position="250"/>
        <end position="343"/>
    </location>
</feature>
<dbReference type="PROSITE" id="PS51118">
    <property type="entry name" value="HTH_HXLR"/>
    <property type="match status" value="2"/>
</dbReference>
<dbReference type="SUPFAM" id="SSF46785">
    <property type="entry name" value="Winged helix' DNA-binding domain"/>
    <property type="match status" value="2"/>
</dbReference>
<dbReference type="GO" id="GO:0003677">
    <property type="term" value="F:DNA binding"/>
    <property type="evidence" value="ECO:0007669"/>
    <property type="project" value="UniProtKB-KW"/>
</dbReference>
<accession>A0A9W6L0K5</accession>
<evidence type="ECO:0000313" key="7">
    <source>
        <dbReference type="Proteomes" id="UP001143463"/>
    </source>
</evidence>
<dbReference type="EMBL" id="BSFQ01000008">
    <property type="protein sequence ID" value="GLL11446.1"/>
    <property type="molecule type" value="Genomic_DNA"/>
</dbReference>
<keyword evidence="7" id="KW-1185">Reference proteome</keyword>
<keyword evidence="3" id="KW-0804">Transcription</keyword>
<comment type="caution">
    <text evidence="6">The sequence shown here is derived from an EMBL/GenBank/DDBJ whole genome shotgun (WGS) entry which is preliminary data.</text>
</comment>
<protein>
    <recommendedName>
        <fullName evidence="5">HTH hxlR-type domain-containing protein</fullName>
    </recommendedName>
</protein>
<evidence type="ECO:0000256" key="4">
    <source>
        <dbReference type="SAM" id="MobiDB-lite"/>
    </source>
</evidence>
<dbReference type="Gene3D" id="1.10.10.10">
    <property type="entry name" value="Winged helix-like DNA-binding domain superfamily/Winged helix DNA-binding domain"/>
    <property type="match status" value="2"/>
</dbReference>
<evidence type="ECO:0000313" key="6">
    <source>
        <dbReference type="EMBL" id="GLL11446.1"/>
    </source>
</evidence>
<organism evidence="6 7">
    <name type="scientific">Pseudonocardia halophobica</name>
    <dbReference type="NCBI Taxonomy" id="29401"/>
    <lineage>
        <taxon>Bacteria</taxon>
        <taxon>Bacillati</taxon>
        <taxon>Actinomycetota</taxon>
        <taxon>Actinomycetes</taxon>
        <taxon>Pseudonocardiales</taxon>
        <taxon>Pseudonocardiaceae</taxon>
        <taxon>Pseudonocardia</taxon>
    </lineage>
</organism>
<name>A0A9W6L0K5_9PSEU</name>
<dbReference type="InterPro" id="IPR002577">
    <property type="entry name" value="HTH_HxlR"/>
</dbReference>
<gene>
    <name evidence="6" type="ORF">GCM10017577_25870</name>
</gene>
<dbReference type="PANTHER" id="PTHR33204:SF18">
    <property type="entry name" value="TRANSCRIPTIONAL REGULATORY PROTEIN"/>
    <property type="match status" value="1"/>
</dbReference>
<dbReference type="RefSeq" id="WP_051737508.1">
    <property type="nucleotide sequence ID" value="NZ_BAAAUZ010000021.1"/>
</dbReference>
<dbReference type="InterPro" id="IPR036390">
    <property type="entry name" value="WH_DNA-bd_sf"/>
</dbReference>
<dbReference type="InterPro" id="IPR036388">
    <property type="entry name" value="WH-like_DNA-bd_sf"/>
</dbReference>
<dbReference type="Proteomes" id="UP001143463">
    <property type="component" value="Unassembled WGS sequence"/>
</dbReference>
<evidence type="ECO:0000256" key="2">
    <source>
        <dbReference type="ARBA" id="ARBA00023125"/>
    </source>
</evidence>
<keyword evidence="1" id="KW-0805">Transcription regulation</keyword>
<evidence type="ECO:0000256" key="3">
    <source>
        <dbReference type="ARBA" id="ARBA00023163"/>
    </source>
</evidence>
<reference evidence="6" key="1">
    <citation type="journal article" date="2014" name="Int. J. Syst. Evol. Microbiol.">
        <title>Complete genome sequence of Corynebacterium casei LMG S-19264T (=DSM 44701T), isolated from a smear-ripened cheese.</title>
        <authorList>
            <consortium name="US DOE Joint Genome Institute (JGI-PGF)"/>
            <person name="Walter F."/>
            <person name="Albersmeier A."/>
            <person name="Kalinowski J."/>
            <person name="Ruckert C."/>
        </authorList>
    </citation>
    <scope>NUCLEOTIDE SEQUENCE</scope>
    <source>
        <strain evidence="6">VKM Ac-1069</strain>
    </source>
</reference>
<sequence>MTARLGGGRPASLDPPGRRARRAGSRTSIDRASTTLRSGPPSGQARNPVKGEAVTDSTVTREPVAPRPGAPVASASSPPPADGPTRAEPTPLDLATALLADTWTLLILQRALLGVRRYGGWKRALGISDASLSSRLRALTDAGLLETRPYRDGGRSRHEYRLTASGRDTWALLTAIWLWERAWVPREVPLPDPVHTGCGAVTDLLVTCVHCDLPVGLDDLDLDPGARVPIVGPPGARLHPRRSRATLPADPLSAFPGAMEIVGDRWGAAVLSAALVGTRTFSAFERALGVSPDVLADRLRRFRALGVLDQDPDGYRPTARGRATFPILTCLADWGRRWLAAEGRPAAYEGVHRACGRPFRPRLRCRGCREELAFGTVVPADLVPGGGRNRVDGG</sequence>
<dbReference type="Pfam" id="PF01638">
    <property type="entry name" value="HxlR"/>
    <property type="match status" value="2"/>
</dbReference>